<comment type="subcellular location">
    <subcellularLocation>
        <location evidence="1">Nucleus</location>
    </subcellularLocation>
</comment>
<feature type="compositionally biased region" description="Polar residues" evidence="5">
    <location>
        <begin position="1620"/>
        <end position="1635"/>
    </location>
</feature>
<dbReference type="InterPro" id="IPR039779">
    <property type="entry name" value="RFX-like"/>
</dbReference>
<feature type="compositionally biased region" description="Polar residues" evidence="5">
    <location>
        <begin position="758"/>
        <end position="771"/>
    </location>
</feature>
<dbReference type="PROSITE" id="PS51526">
    <property type="entry name" value="RFX_DBD"/>
    <property type="match status" value="1"/>
</dbReference>
<evidence type="ECO:0000256" key="4">
    <source>
        <dbReference type="ARBA" id="ARBA00061114"/>
    </source>
</evidence>
<evidence type="ECO:0000256" key="5">
    <source>
        <dbReference type="SAM" id="MobiDB-lite"/>
    </source>
</evidence>
<dbReference type="STRING" id="6573.A0A210QKP3"/>
<dbReference type="GO" id="GO:0000981">
    <property type="term" value="F:DNA-binding transcription factor activity, RNA polymerase II-specific"/>
    <property type="evidence" value="ECO:0007669"/>
    <property type="project" value="TreeGrafter"/>
</dbReference>
<dbReference type="EMBL" id="NEDP02003180">
    <property type="protein sequence ID" value="OWF49323.1"/>
    <property type="molecule type" value="Genomic_DNA"/>
</dbReference>
<feature type="region of interest" description="Disordered" evidence="5">
    <location>
        <begin position="1241"/>
        <end position="1284"/>
    </location>
</feature>
<evidence type="ECO:0000256" key="3">
    <source>
        <dbReference type="ARBA" id="ARBA00023242"/>
    </source>
</evidence>
<dbReference type="OrthoDB" id="10069709at2759"/>
<evidence type="ECO:0000313" key="8">
    <source>
        <dbReference type="Proteomes" id="UP000242188"/>
    </source>
</evidence>
<protein>
    <submittedName>
        <fullName evidence="7">DNA-binding protein RFX5</fullName>
    </submittedName>
</protein>
<dbReference type="SUPFAM" id="SSF46785">
    <property type="entry name" value="Winged helix' DNA-binding domain"/>
    <property type="match status" value="1"/>
</dbReference>
<evidence type="ECO:0000256" key="2">
    <source>
        <dbReference type="ARBA" id="ARBA00023125"/>
    </source>
</evidence>
<name>A0A210QKP3_MIZYE</name>
<sequence>MNQHYIVSENVRFDVANNNKGESLKNARIGNLAILTSDVIPARANVYIPENDRSELINGDTRCGRESHPKGRYSNIEEGLESSVSNEAKDRINRIVGDVKSLSDVEKLLLYLRLPTGDTSKDLRQTPTSCLQTSNRTEQAQAYTWIRSHLEEDVEICLPKQEVYDDYRVYCENHGIRPLSTADFGKLMKCVFPNVKPRRLGQRGQSRYCYGGLRKKLDIEAPGLPDLEISPHKQQDTGSEDDELYAASCQLVCEWAQKLLEQNFPSVRELAEHLVSHLYVNSKSVSAFTVVAGMQDTGIQNMKVSSMFSNTTGGDRHRETQLQLQRKLHEREQLREHKKKLQMQKEENEQKAKEAQDRMTPSLASPTLLRALTSPARRIFDKKDEDSGLFRNKSILSGNTGKSKQPVVDSLRSKSSLGKEKVIQKQEKTCQDMDVDGSRSPAKSQGQTNDQLRVEAMDTGNDAPIHLASPNPLDGKEHTDMKKIFTKLKSSPDDSRKLCEVGREEWNISLMGRVHSAHQMRDTWNLGEESPTRTFHTIMKPAAVSQHRPHKSESDIQRVKVTGMTEESREISLSPDVVDEKITEQSPIDVSHEIIPNFDVMETVEITGNSDECLHLSVSSVSTSVSSSVSSSSVSSRSAFVPFSQMSTRKESDMLSMKIPSSTSSQISSIVSQTDVHPKTNVSVSSSESVQSNMSSNIPQFPSIPSHESQIFASVEGTVKPPGSLSLNLNSPGSNPVSYPTCTTVGLLGAMSTASDIPTSQALPQTSPSTPKKTKSRFTPIRPKASPSKTVSNILKEKSAENSIYNKSKPVATLLKEKRAREAEVLAQSQINGGVTLSPGGINQASSGVQIQNIQNITASTLPKSLELNKPGEFFIILNPVSKMSVVSPVSTVTQSLLSNSATMTTSSRGKSEMSRGQRSANPSRSRTNSSSESEIESIFPMGKESWGVTSDSAEESFTDLNMDETPSKLVKIDCDQGVSSRPGSRCSVDRETPSFGRKRKFYTCGNVSYHKRINSTDDTDDEVVIIEQKENDKDSRRAKSCSLDQQDQDEIMSPVNKENLNNTIDSIHCPDISILEIDALSDSGLDSEQLQLLSDSKTPKSIPQTHSAAVGVNSLLLRHSQRELLKQKEVLDERMRSYWSKESKVTTFNKSDVVNIQVHSELPQDVADFITDALTGIANTSINENEDTNKKGNGEIEMQHSRPQSLSREKKANGPRITNTVTSRNFLQPIVTSPLMAMSMKTQRRKDSVQDNGQEKGQNQEISTKTSVTMSNFASPQRPVRRQRTPSIERLLGPTVTPDRHVQLQSPLDQGLTGHSDKVNQYMSEQGKATTPTSFASPVHPVMQRKREMSVDRISNQTPFSDAGYGSIGASPIQTSTPVSGLGGICDITLNSTSSAGFLMSRPDSVQSLPSDTVMQSPVPPFSPRNYTSTPLTVRSPCSTQNSNPLQSPLGMGPPTRAFMPIQSSSTQKLETTVTLIKPTVTMASGNGGEAKEILKDLIGIGSIQPEQRQTRPPPSYKVAVQALTYLQAENTESSGAFNRPPSGPIDFPMTDLVSPTKHQSVIGMMGKNNEALPDLSLQLNHGTDPGQPDKSIANAYPCSFQLALMSQKSREDGKEAASGSTLYRSGQKGTTSVSSGTLMLNTTASQSSDGQATGQYTEPMVLGKSPLHMLEGPRSDRFPEKMVFGQSSLQQPEGSRAGQYMDAMVSGRPAPQHPNSDGHRIGQFEGGSVQGVLSKVSKRPTSQQSDHSTRNLFSPEIQGRDFMSGGVMVQNSKERDIESILNILKEPNQPSKHAEKGKQGGIVMKVQTVLPNANYKGNAPNVNLTTNPRISEKLRPYVMDKVMTSVMDDVEFSARRNLMPDLMEEPSSTEINEEELMSTLEDLRSVDEKYFVQDDFNSKRL</sequence>
<gene>
    <name evidence="7" type="ORF">KP79_PYT22871</name>
</gene>
<feature type="compositionally biased region" description="Polar residues" evidence="5">
    <location>
        <begin position="441"/>
        <end position="450"/>
    </location>
</feature>
<feature type="region of interest" description="Disordered" evidence="5">
    <location>
        <begin position="1184"/>
        <end position="1219"/>
    </location>
</feature>
<dbReference type="InterPro" id="IPR036390">
    <property type="entry name" value="WH_DNA-bd_sf"/>
</dbReference>
<dbReference type="GO" id="GO:0005634">
    <property type="term" value="C:nucleus"/>
    <property type="evidence" value="ECO:0007669"/>
    <property type="project" value="UniProtKB-SubCell"/>
</dbReference>
<dbReference type="InterPro" id="IPR036388">
    <property type="entry name" value="WH-like_DNA-bd_sf"/>
</dbReference>
<feature type="region of interest" description="Disordered" evidence="5">
    <location>
        <begin position="391"/>
        <end position="450"/>
    </location>
</feature>
<evidence type="ECO:0000259" key="6">
    <source>
        <dbReference type="PROSITE" id="PS51526"/>
    </source>
</evidence>
<feature type="compositionally biased region" description="Basic and acidic residues" evidence="5">
    <location>
        <begin position="417"/>
        <end position="431"/>
    </location>
</feature>
<feature type="compositionally biased region" description="Basic and acidic residues" evidence="5">
    <location>
        <begin position="1188"/>
        <end position="1201"/>
    </location>
</feature>
<keyword evidence="2 7" id="KW-0238">DNA-binding</keyword>
<dbReference type="PANTHER" id="PTHR12619">
    <property type="entry name" value="RFX TRANSCRIPTION FACTOR FAMILY"/>
    <property type="match status" value="1"/>
</dbReference>
<dbReference type="Proteomes" id="UP000242188">
    <property type="component" value="Unassembled WGS sequence"/>
</dbReference>
<feature type="region of interest" description="Disordered" evidence="5">
    <location>
        <begin position="901"/>
        <end position="939"/>
    </location>
</feature>
<feature type="compositionally biased region" description="Polar residues" evidence="5">
    <location>
        <begin position="1251"/>
        <end position="1276"/>
    </location>
</feature>
<dbReference type="Gene3D" id="1.10.10.10">
    <property type="entry name" value="Winged helix-like DNA-binding domain superfamily/Winged helix DNA-binding domain"/>
    <property type="match status" value="1"/>
</dbReference>
<evidence type="ECO:0000256" key="1">
    <source>
        <dbReference type="ARBA" id="ARBA00004123"/>
    </source>
</evidence>
<feature type="region of interest" description="Disordered" evidence="5">
    <location>
        <begin position="758"/>
        <end position="789"/>
    </location>
</feature>
<keyword evidence="3" id="KW-0539">Nucleus</keyword>
<proteinExistence type="inferred from homology"/>
<dbReference type="PANTHER" id="PTHR12619:SF21">
    <property type="entry name" value="RFX-TYPE WINGED-HELIX DOMAIN-CONTAINING PROTEIN"/>
    <property type="match status" value="1"/>
</dbReference>
<feature type="compositionally biased region" description="Basic and acidic residues" evidence="5">
    <location>
        <begin position="343"/>
        <end position="357"/>
    </location>
</feature>
<dbReference type="FunFam" id="1.10.10.10:FF:000128">
    <property type="entry name" value="DNA-binding protein RFX5 isoform X1"/>
    <property type="match status" value="1"/>
</dbReference>
<feature type="region of interest" description="Disordered" evidence="5">
    <location>
        <begin position="337"/>
        <end position="370"/>
    </location>
</feature>
<feature type="compositionally biased region" description="Low complexity" evidence="5">
    <location>
        <begin position="919"/>
        <end position="933"/>
    </location>
</feature>
<accession>A0A210QKP3</accession>
<feature type="domain" description="RFX-type winged-helix" evidence="6">
    <location>
        <begin position="142"/>
        <end position="217"/>
    </location>
</feature>
<dbReference type="GO" id="GO:0000978">
    <property type="term" value="F:RNA polymerase II cis-regulatory region sequence-specific DNA binding"/>
    <property type="evidence" value="ECO:0007669"/>
    <property type="project" value="TreeGrafter"/>
</dbReference>
<evidence type="ECO:0000313" key="7">
    <source>
        <dbReference type="EMBL" id="OWF49323.1"/>
    </source>
</evidence>
<keyword evidence="8" id="KW-1185">Reference proteome</keyword>
<reference evidence="7 8" key="1">
    <citation type="journal article" date="2017" name="Nat. Ecol. Evol.">
        <title>Scallop genome provides insights into evolution of bilaterian karyotype and development.</title>
        <authorList>
            <person name="Wang S."/>
            <person name="Zhang J."/>
            <person name="Jiao W."/>
            <person name="Li J."/>
            <person name="Xun X."/>
            <person name="Sun Y."/>
            <person name="Guo X."/>
            <person name="Huan P."/>
            <person name="Dong B."/>
            <person name="Zhang L."/>
            <person name="Hu X."/>
            <person name="Sun X."/>
            <person name="Wang J."/>
            <person name="Zhao C."/>
            <person name="Wang Y."/>
            <person name="Wang D."/>
            <person name="Huang X."/>
            <person name="Wang R."/>
            <person name="Lv J."/>
            <person name="Li Y."/>
            <person name="Zhang Z."/>
            <person name="Liu B."/>
            <person name="Lu W."/>
            <person name="Hui Y."/>
            <person name="Liang J."/>
            <person name="Zhou Z."/>
            <person name="Hou R."/>
            <person name="Li X."/>
            <person name="Liu Y."/>
            <person name="Li H."/>
            <person name="Ning X."/>
            <person name="Lin Y."/>
            <person name="Zhao L."/>
            <person name="Xing Q."/>
            <person name="Dou J."/>
            <person name="Li Y."/>
            <person name="Mao J."/>
            <person name="Guo H."/>
            <person name="Dou H."/>
            <person name="Li T."/>
            <person name="Mu C."/>
            <person name="Jiang W."/>
            <person name="Fu Q."/>
            <person name="Fu X."/>
            <person name="Miao Y."/>
            <person name="Liu J."/>
            <person name="Yu Q."/>
            <person name="Li R."/>
            <person name="Liao H."/>
            <person name="Li X."/>
            <person name="Kong Y."/>
            <person name="Jiang Z."/>
            <person name="Chourrout D."/>
            <person name="Li R."/>
            <person name="Bao Z."/>
        </authorList>
    </citation>
    <scope>NUCLEOTIDE SEQUENCE [LARGE SCALE GENOMIC DNA]</scope>
    <source>
        <strain evidence="7 8">PY_sf001</strain>
    </source>
</reference>
<dbReference type="InterPro" id="IPR003150">
    <property type="entry name" value="DNA-bd_RFX"/>
</dbReference>
<organism evidence="7 8">
    <name type="scientific">Mizuhopecten yessoensis</name>
    <name type="common">Japanese scallop</name>
    <name type="synonym">Patinopecten yessoensis</name>
    <dbReference type="NCBI Taxonomy" id="6573"/>
    <lineage>
        <taxon>Eukaryota</taxon>
        <taxon>Metazoa</taxon>
        <taxon>Spiralia</taxon>
        <taxon>Lophotrochozoa</taxon>
        <taxon>Mollusca</taxon>
        <taxon>Bivalvia</taxon>
        <taxon>Autobranchia</taxon>
        <taxon>Pteriomorphia</taxon>
        <taxon>Pectinida</taxon>
        <taxon>Pectinoidea</taxon>
        <taxon>Pectinidae</taxon>
        <taxon>Mizuhopecten</taxon>
    </lineage>
</organism>
<dbReference type="Gene3D" id="6.10.140.1290">
    <property type="match status" value="1"/>
</dbReference>
<feature type="region of interest" description="Disordered" evidence="5">
    <location>
        <begin position="1611"/>
        <end position="1635"/>
    </location>
</feature>
<comment type="similarity">
    <text evidence="4">Belongs to the RFX family.</text>
</comment>
<comment type="caution">
    <text evidence="7">The sequence shown here is derived from an EMBL/GenBank/DDBJ whole genome shotgun (WGS) entry which is preliminary data.</text>
</comment>
<dbReference type="Pfam" id="PF02257">
    <property type="entry name" value="RFX_DNA_binding"/>
    <property type="match status" value="1"/>
</dbReference>
<feature type="compositionally biased region" description="Polar residues" evidence="5">
    <location>
        <begin position="394"/>
        <end position="403"/>
    </location>
</feature>